<dbReference type="Gene3D" id="3.40.1190.20">
    <property type="match status" value="1"/>
</dbReference>
<sequence>MIYTVTLNPALDRTIYVDSLRVSESNRIRREERFAGGKGIDVSRALVELGTPSVALGLVGGFDGKELEGRLTLEGVDCRFTRISGETRTNIIIQDIAANSETALLARGPTVGPHELMDFIALLESLPDLDFAVISGSLPPGLTPAVYRRIIEIATLRGARVLLDTSGDGLQQGILARPTVIKPNRAELAEFAGRAFADIPDIVRYCRTLLDRVATVLVSLGAEGIVLVQPGRALHARPPQVEVKSTVGAGDCSVAGFVHGLVKNLDETDCLRWAVAAGTAATLCPGTGLCRRPDIDGLLPRVAVAEVTA</sequence>
<keyword evidence="4 10" id="KW-0808">Transferase</keyword>
<dbReference type="InterPro" id="IPR022463">
    <property type="entry name" value="1-PFruKinase"/>
</dbReference>
<dbReference type="CDD" id="cd01164">
    <property type="entry name" value="FruK_PfkB_like"/>
    <property type="match status" value="1"/>
</dbReference>
<protein>
    <recommendedName>
        <fullName evidence="3 11">1-phosphofructokinase</fullName>
        <shortName evidence="11">Fru1PK</shortName>
        <ecNumber evidence="2 11">2.7.1.56</ecNumber>
    </recommendedName>
    <alternativeName>
        <fullName evidence="8 11">Fructose 1-phosphate kinase</fullName>
    </alternativeName>
</protein>
<evidence type="ECO:0000256" key="10">
    <source>
        <dbReference type="PIRNR" id="PIRNR000535"/>
    </source>
</evidence>
<name>A0A7C4GE78_UNCW3</name>
<feature type="domain" description="Carbohydrate kinase PfkB" evidence="12">
    <location>
        <begin position="7"/>
        <end position="290"/>
    </location>
</feature>
<dbReference type="PANTHER" id="PTHR46566">
    <property type="entry name" value="1-PHOSPHOFRUCTOKINASE-RELATED"/>
    <property type="match status" value="1"/>
</dbReference>
<dbReference type="NCBIfam" id="TIGR03828">
    <property type="entry name" value="pfkB"/>
    <property type="match status" value="1"/>
</dbReference>
<dbReference type="GO" id="GO:0044281">
    <property type="term" value="P:small molecule metabolic process"/>
    <property type="evidence" value="ECO:0007669"/>
    <property type="project" value="UniProtKB-ARBA"/>
</dbReference>
<dbReference type="PIRSF" id="PIRSF000535">
    <property type="entry name" value="1PFK/6PFK/LacC"/>
    <property type="match status" value="1"/>
</dbReference>
<dbReference type="InterPro" id="IPR029056">
    <property type="entry name" value="Ribokinase-like"/>
</dbReference>
<evidence type="ECO:0000256" key="6">
    <source>
        <dbReference type="ARBA" id="ARBA00022777"/>
    </source>
</evidence>
<dbReference type="EC" id="2.7.1.56" evidence="2 11"/>
<evidence type="ECO:0000313" key="13">
    <source>
        <dbReference type="EMBL" id="HGK29036.1"/>
    </source>
</evidence>
<dbReference type="Pfam" id="PF00294">
    <property type="entry name" value="PfkB"/>
    <property type="match status" value="1"/>
</dbReference>
<accession>A0A7C4GE78</accession>
<gene>
    <name evidence="13" type="primary">pfkB</name>
    <name evidence="13" type="ORF">ENS41_08855</name>
</gene>
<dbReference type="PANTHER" id="PTHR46566:SF2">
    <property type="entry name" value="ATP-DEPENDENT 6-PHOSPHOFRUCTOKINASE ISOZYME 2"/>
    <property type="match status" value="1"/>
</dbReference>
<evidence type="ECO:0000256" key="9">
    <source>
        <dbReference type="ARBA" id="ARBA00047745"/>
    </source>
</evidence>
<dbReference type="AlphaFoldDB" id="A0A7C4GE78"/>
<evidence type="ECO:0000259" key="12">
    <source>
        <dbReference type="Pfam" id="PF00294"/>
    </source>
</evidence>
<dbReference type="GO" id="GO:0016052">
    <property type="term" value="P:carbohydrate catabolic process"/>
    <property type="evidence" value="ECO:0007669"/>
    <property type="project" value="UniProtKB-ARBA"/>
</dbReference>
<evidence type="ECO:0000256" key="1">
    <source>
        <dbReference type="ARBA" id="ARBA00010688"/>
    </source>
</evidence>
<keyword evidence="6 11" id="KW-0418">Kinase</keyword>
<evidence type="ECO:0000256" key="3">
    <source>
        <dbReference type="ARBA" id="ARBA00013596"/>
    </source>
</evidence>
<comment type="similarity">
    <text evidence="1 11">Belongs to the carbohydrate kinase PfkB family.</text>
</comment>
<dbReference type="NCBIfam" id="TIGR03168">
    <property type="entry name" value="1-PFK"/>
    <property type="match status" value="1"/>
</dbReference>
<dbReference type="InterPro" id="IPR002173">
    <property type="entry name" value="Carboh/pur_kinase_PfkB_CS"/>
</dbReference>
<evidence type="ECO:0000256" key="5">
    <source>
        <dbReference type="ARBA" id="ARBA00022741"/>
    </source>
</evidence>
<comment type="catalytic activity">
    <reaction evidence="9 11">
        <text>beta-D-fructose 1-phosphate + ATP = beta-D-fructose 1,6-bisphosphate + ADP + H(+)</text>
        <dbReference type="Rhea" id="RHEA:14213"/>
        <dbReference type="ChEBI" id="CHEBI:15378"/>
        <dbReference type="ChEBI" id="CHEBI:30616"/>
        <dbReference type="ChEBI" id="CHEBI:32966"/>
        <dbReference type="ChEBI" id="CHEBI:138881"/>
        <dbReference type="ChEBI" id="CHEBI:456216"/>
        <dbReference type="EC" id="2.7.1.56"/>
    </reaction>
</comment>
<dbReference type="GO" id="GO:0005829">
    <property type="term" value="C:cytosol"/>
    <property type="evidence" value="ECO:0007669"/>
    <property type="project" value="TreeGrafter"/>
</dbReference>
<keyword evidence="5 11" id="KW-0547">Nucleotide-binding</keyword>
<evidence type="ECO:0000256" key="8">
    <source>
        <dbReference type="ARBA" id="ARBA00032802"/>
    </source>
</evidence>
<comment type="caution">
    <text evidence="13">The sequence shown here is derived from an EMBL/GenBank/DDBJ whole genome shotgun (WGS) entry which is preliminary data.</text>
</comment>
<evidence type="ECO:0000256" key="2">
    <source>
        <dbReference type="ARBA" id="ARBA00012131"/>
    </source>
</evidence>
<dbReference type="SUPFAM" id="SSF53613">
    <property type="entry name" value="Ribokinase-like"/>
    <property type="match status" value="1"/>
</dbReference>
<keyword evidence="7 11" id="KW-0067">ATP-binding</keyword>
<dbReference type="GO" id="GO:0005524">
    <property type="term" value="F:ATP binding"/>
    <property type="evidence" value="ECO:0007669"/>
    <property type="project" value="UniProtKB-UniRule"/>
</dbReference>
<comment type="function">
    <text evidence="11">Catalyzes the ATP-dependent phosphorylation of fructose-l-phosphate to fructose-l,6-bisphosphate.</text>
</comment>
<evidence type="ECO:0000256" key="4">
    <source>
        <dbReference type="ARBA" id="ARBA00022679"/>
    </source>
</evidence>
<organism evidence="13">
    <name type="scientific">candidate division WOR-3 bacterium</name>
    <dbReference type="NCBI Taxonomy" id="2052148"/>
    <lineage>
        <taxon>Bacteria</taxon>
        <taxon>Bacteria division WOR-3</taxon>
    </lineage>
</organism>
<proteinExistence type="inferred from homology"/>
<dbReference type="PROSITE" id="PS00584">
    <property type="entry name" value="PFKB_KINASES_2"/>
    <property type="match status" value="1"/>
</dbReference>
<dbReference type="EMBL" id="DSUT01000186">
    <property type="protein sequence ID" value="HGK29036.1"/>
    <property type="molecule type" value="Genomic_DNA"/>
</dbReference>
<evidence type="ECO:0000256" key="7">
    <source>
        <dbReference type="ARBA" id="ARBA00022840"/>
    </source>
</evidence>
<dbReference type="InterPro" id="IPR011611">
    <property type="entry name" value="PfkB_dom"/>
</dbReference>
<reference evidence="13" key="1">
    <citation type="journal article" date="2020" name="mSystems">
        <title>Genome- and Community-Level Interaction Insights into Carbon Utilization and Element Cycling Functions of Hydrothermarchaeota in Hydrothermal Sediment.</title>
        <authorList>
            <person name="Zhou Z."/>
            <person name="Liu Y."/>
            <person name="Xu W."/>
            <person name="Pan J."/>
            <person name="Luo Z.H."/>
            <person name="Li M."/>
        </authorList>
    </citation>
    <scope>NUCLEOTIDE SEQUENCE [LARGE SCALE GENOMIC DNA]</scope>
    <source>
        <strain evidence="13">SpSt-488</strain>
    </source>
</reference>
<dbReference type="GO" id="GO:0008662">
    <property type="term" value="F:1-phosphofructokinase activity"/>
    <property type="evidence" value="ECO:0007669"/>
    <property type="project" value="UniProtKB-UniRule"/>
</dbReference>
<dbReference type="FunFam" id="3.40.1190.20:FF:000001">
    <property type="entry name" value="Phosphofructokinase"/>
    <property type="match status" value="1"/>
</dbReference>
<dbReference type="InterPro" id="IPR017583">
    <property type="entry name" value="Tagatose/fructose_Pkinase"/>
</dbReference>
<evidence type="ECO:0000256" key="11">
    <source>
        <dbReference type="RuleBase" id="RU369061"/>
    </source>
</evidence>